<comment type="caution">
    <text evidence="4">The sequence shown here is derived from an EMBL/GenBank/DDBJ whole genome shotgun (WGS) entry which is preliminary data.</text>
</comment>
<feature type="coiled-coil region" evidence="1">
    <location>
        <begin position="192"/>
        <end position="219"/>
    </location>
</feature>
<dbReference type="AlphaFoldDB" id="A0AAW6RHI6"/>
<evidence type="ECO:0000256" key="3">
    <source>
        <dbReference type="SAM" id="SignalP"/>
    </source>
</evidence>
<evidence type="ECO:0000256" key="2">
    <source>
        <dbReference type="SAM" id="Phobius"/>
    </source>
</evidence>
<organism evidence="4 5">
    <name type="scientific">Ottowia cancrivicina</name>
    <dbReference type="NCBI Taxonomy" id="3040346"/>
    <lineage>
        <taxon>Bacteria</taxon>
        <taxon>Pseudomonadati</taxon>
        <taxon>Pseudomonadota</taxon>
        <taxon>Betaproteobacteria</taxon>
        <taxon>Burkholderiales</taxon>
        <taxon>Comamonadaceae</taxon>
        <taxon>Ottowia</taxon>
    </lineage>
</organism>
<accession>A0AAW6RHI6</accession>
<proteinExistence type="predicted"/>
<evidence type="ECO:0000313" key="5">
    <source>
        <dbReference type="Proteomes" id="UP001237156"/>
    </source>
</evidence>
<feature type="signal peptide" evidence="3">
    <location>
        <begin position="1"/>
        <end position="29"/>
    </location>
</feature>
<keyword evidence="2" id="KW-0472">Membrane</keyword>
<gene>
    <name evidence="4" type="ORF">QB898_00240</name>
</gene>
<feature type="chain" id="PRO_5043386615" evidence="3">
    <location>
        <begin position="30"/>
        <end position="223"/>
    </location>
</feature>
<keyword evidence="3" id="KW-0732">Signal</keyword>
<name>A0AAW6RHI6_9BURK</name>
<keyword evidence="1" id="KW-0175">Coiled coil</keyword>
<evidence type="ECO:0000313" key="4">
    <source>
        <dbReference type="EMBL" id="MDG9698162.1"/>
    </source>
</evidence>
<dbReference type="EMBL" id="JARVII010000001">
    <property type="protein sequence ID" value="MDG9698162.1"/>
    <property type="molecule type" value="Genomic_DNA"/>
</dbReference>
<keyword evidence="2" id="KW-1133">Transmembrane helix</keyword>
<dbReference type="PROSITE" id="PS51257">
    <property type="entry name" value="PROKAR_LIPOPROTEIN"/>
    <property type="match status" value="1"/>
</dbReference>
<evidence type="ECO:0000256" key="1">
    <source>
        <dbReference type="SAM" id="Coils"/>
    </source>
</evidence>
<dbReference type="RefSeq" id="WP_279523324.1">
    <property type="nucleotide sequence ID" value="NZ_JARVII010000001.1"/>
</dbReference>
<protein>
    <submittedName>
        <fullName evidence="4">FxLYD domain-containing protein</fullName>
    </submittedName>
</protein>
<dbReference type="NCBIfam" id="NF038353">
    <property type="entry name" value="FxLYD_dom"/>
    <property type="match status" value="1"/>
</dbReference>
<keyword evidence="2" id="KW-0812">Transmembrane</keyword>
<reference evidence="4 5" key="1">
    <citation type="submission" date="2023-04" db="EMBL/GenBank/DDBJ databases">
        <title>Ottowia paracancer sp. nov., isolated from human stomach.</title>
        <authorList>
            <person name="Song Y."/>
        </authorList>
    </citation>
    <scope>NUCLEOTIDE SEQUENCE [LARGE SCALE GENOMIC DNA]</scope>
    <source>
        <strain evidence="4 5">10c7w1</strain>
    </source>
</reference>
<keyword evidence="5" id="KW-1185">Reference proteome</keyword>
<dbReference type="InterPro" id="IPR047676">
    <property type="entry name" value="FxLYD_dom"/>
</dbReference>
<sequence length="223" mass="25101">MNRHRENSAMFKRFLLSCLLFLACASVSASEAPSPADDSDIRFSDIDYSYHPDSEEESCCGTLTVLGKATNTGRRKLDHAVFEARFFDASGKLIDAFNDSTFSLGLLPGQEIMVRISDQARYAPDRYASAQIRLASGEFENVEPPSDSTRHSGIPAILIQLFMSWGPILMLIGVWLWLIKRSNACNYQNRLIDLMKEQNQTLERQAAAIEKIAQMQETQNLRN</sequence>
<dbReference type="Proteomes" id="UP001237156">
    <property type="component" value="Unassembled WGS sequence"/>
</dbReference>
<feature type="transmembrane region" description="Helical" evidence="2">
    <location>
        <begin position="157"/>
        <end position="178"/>
    </location>
</feature>